<dbReference type="Proteomes" id="UP000001822">
    <property type="component" value="Chromosome"/>
</dbReference>
<protein>
    <submittedName>
        <fullName evidence="1">Uncharacterized protein</fullName>
    </submittedName>
</protein>
<dbReference type="InterPro" id="IPR045470">
    <property type="entry name" value="DUF6495"/>
</dbReference>
<sequence>MPTYRLLTLEELTELEKEFVEYLVLNGIAAEDWVKIKENDKADAERLIELFSDVVFEGILRKIAYLEYRAENFVHAFQCLTDKLVLVAMESEDDTDVNFLDPVFIEAATINPPDKLIVRTTSKPYSKTRELELFDMIQAGCMISDGGLFKALCLKL</sequence>
<accession>A0A6N4SQR7</accession>
<dbReference type="OrthoDB" id="956723at2"/>
<organism evidence="1 2">
    <name type="scientific">Cytophaga hutchinsonii (strain ATCC 33406 / DSM 1761 / CIP 103989 / NBRC 15051 / NCIMB 9469 / D465)</name>
    <dbReference type="NCBI Taxonomy" id="269798"/>
    <lineage>
        <taxon>Bacteria</taxon>
        <taxon>Pseudomonadati</taxon>
        <taxon>Bacteroidota</taxon>
        <taxon>Cytophagia</taxon>
        <taxon>Cytophagales</taxon>
        <taxon>Cytophagaceae</taxon>
        <taxon>Cytophaga</taxon>
    </lineage>
</organism>
<name>A0A6N4SQR7_CYTH3</name>
<reference evidence="1 2" key="1">
    <citation type="journal article" date="2007" name="Appl. Environ. Microbiol.">
        <title>Genome sequence of the cellulolytic gliding bacterium Cytophaga hutchinsonii.</title>
        <authorList>
            <person name="Xie G."/>
            <person name="Bruce D.C."/>
            <person name="Challacombe J.F."/>
            <person name="Chertkov O."/>
            <person name="Detter J.C."/>
            <person name="Gilna P."/>
            <person name="Han C.S."/>
            <person name="Lucas S."/>
            <person name="Misra M."/>
            <person name="Myers G.L."/>
            <person name="Richardson P."/>
            <person name="Tapia R."/>
            <person name="Thayer N."/>
            <person name="Thompson L.S."/>
            <person name="Brettin T.S."/>
            <person name="Henrissat B."/>
            <person name="Wilson D.B."/>
            <person name="McBride M.J."/>
        </authorList>
    </citation>
    <scope>NUCLEOTIDE SEQUENCE [LARGE SCALE GENOMIC DNA]</scope>
    <source>
        <strain evidence="2">ATCC 33406 / DSM 1761 / CIP 103989 / NBRC 15051 / NCIMB 9469 / D465</strain>
    </source>
</reference>
<gene>
    <name evidence="1" type="ordered locus">CHU_1438</name>
</gene>
<keyword evidence="2" id="KW-1185">Reference proteome</keyword>
<dbReference type="EMBL" id="CP000383">
    <property type="protein sequence ID" value="ABG58709.1"/>
    <property type="molecule type" value="Genomic_DNA"/>
</dbReference>
<dbReference type="RefSeq" id="WP_011584824.1">
    <property type="nucleotide sequence ID" value="NC_008255.1"/>
</dbReference>
<proteinExistence type="predicted"/>
<evidence type="ECO:0000313" key="2">
    <source>
        <dbReference type="Proteomes" id="UP000001822"/>
    </source>
</evidence>
<dbReference type="Pfam" id="PF20105">
    <property type="entry name" value="DUF6495"/>
    <property type="match status" value="1"/>
</dbReference>
<dbReference type="AlphaFoldDB" id="A0A6N4SQR7"/>
<dbReference type="KEGG" id="chu:CHU_1438"/>
<evidence type="ECO:0000313" key="1">
    <source>
        <dbReference type="EMBL" id="ABG58709.1"/>
    </source>
</evidence>